<comment type="caution">
    <text evidence="1">The sequence shown here is derived from an EMBL/GenBank/DDBJ whole genome shotgun (WGS) entry which is preliminary data.</text>
</comment>
<sequence length="160" mass="17515">MSLGKRTRHPMRRTPSVSGITFDLSMGDGSWPSDLQDDSNCSPLFGGGLFGGRDQRSVAMVAVSPRALHQRHSSEFPDAAHFLRTCCLCKRRLFPGRDIYMYRGDSAFCSLECRQQQMNLDERKEKCSLVTKKDLSTSSSSSATAVASSKGETVVAATVV</sequence>
<dbReference type="EMBL" id="CM042880">
    <property type="protein sequence ID" value="KAI4389214.1"/>
    <property type="molecule type" value="Genomic_DNA"/>
</dbReference>
<gene>
    <name evidence="1" type="ORF">MLD38_001463</name>
</gene>
<dbReference type="Proteomes" id="UP001057402">
    <property type="component" value="Chromosome 1"/>
</dbReference>
<proteinExistence type="predicted"/>
<organism evidence="1 2">
    <name type="scientific">Melastoma candidum</name>
    <dbReference type="NCBI Taxonomy" id="119954"/>
    <lineage>
        <taxon>Eukaryota</taxon>
        <taxon>Viridiplantae</taxon>
        <taxon>Streptophyta</taxon>
        <taxon>Embryophyta</taxon>
        <taxon>Tracheophyta</taxon>
        <taxon>Spermatophyta</taxon>
        <taxon>Magnoliopsida</taxon>
        <taxon>eudicotyledons</taxon>
        <taxon>Gunneridae</taxon>
        <taxon>Pentapetalae</taxon>
        <taxon>rosids</taxon>
        <taxon>malvids</taxon>
        <taxon>Myrtales</taxon>
        <taxon>Melastomataceae</taxon>
        <taxon>Melastomatoideae</taxon>
        <taxon>Melastomateae</taxon>
        <taxon>Melastoma</taxon>
    </lineage>
</organism>
<evidence type="ECO:0000313" key="1">
    <source>
        <dbReference type="EMBL" id="KAI4389214.1"/>
    </source>
</evidence>
<name>A0ACB9SDR9_9MYRT</name>
<keyword evidence="2" id="KW-1185">Reference proteome</keyword>
<reference evidence="2" key="1">
    <citation type="journal article" date="2023" name="Front. Plant Sci.">
        <title>Chromosomal-level genome assembly of Melastoma candidum provides insights into trichome evolution.</title>
        <authorList>
            <person name="Zhong Y."/>
            <person name="Wu W."/>
            <person name="Sun C."/>
            <person name="Zou P."/>
            <person name="Liu Y."/>
            <person name="Dai S."/>
            <person name="Zhou R."/>
        </authorList>
    </citation>
    <scope>NUCLEOTIDE SEQUENCE [LARGE SCALE GENOMIC DNA]</scope>
</reference>
<accession>A0ACB9SDR9</accession>
<evidence type="ECO:0000313" key="2">
    <source>
        <dbReference type="Proteomes" id="UP001057402"/>
    </source>
</evidence>
<protein>
    <submittedName>
        <fullName evidence="1">Uncharacterized protein</fullName>
    </submittedName>
</protein>